<organism evidence="1">
    <name type="scientific">Medicago truncatula</name>
    <name type="common">Barrel medic</name>
    <name type="synonym">Medicago tribuloides</name>
    <dbReference type="NCBI Taxonomy" id="3880"/>
    <lineage>
        <taxon>Eukaryota</taxon>
        <taxon>Viridiplantae</taxon>
        <taxon>Streptophyta</taxon>
        <taxon>Embryophyta</taxon>
        <taxon>Tracheophyta</taxon>
        <taxon>Spermatophyta</taxon>
        <taxon>Magnoliopsida</taxon>
        <taxon>eudicotyledons</taxon>
        <taxon>Gunneridae</taxon>
        <taxon>Pentapetalae</taxon>
        <taxon>rosids</taxon>
        <taxon>fabids</taxon>
        <taxon>Fabales</taxon>
        <taxon>Fabaceae</taxon>
        <taxon>Papilionoideae</taxon>
        <taxon>50 kb inversion clade</taxon>
        <taxon>NPAAA clade</taxon>
        <taxon>Hologalegina</taxon>
        <taxon>IRL clade</taxon>
        <taxon>Trifolieae</taxon>
        <taxon>Medicago</taxon>
    </lineage>
</organism>
<accession>I3S2C4</accession>
<proteinExistence type="evidence at transcript level"/>
<dbReference type="EMBL" id="BT134621">
    <property type="protein sequence ID" value="AFK34416.1"/>
    <property type="molecule type" value="mRNA"/>
</dbReference>
<name>I3S2C4_MEDTR</name>
<evidence type="ECO:0000313" key="1">
    <source>
        <dbReference type="EMBL" id="AFK34416.1"/>
    </source>
</evidence>
<protein>
    <submittedName>
        <fullName evidence="1">Uncharacterized protein</fullName>
    </submittedName>
</protein>
<reference evidence="1" key="1">
    <citation type="submission" date="2012-05" db="EMBL/GenBank/DDBJ databases">
        <authorList>
            <person name="Krishnakumar V."/>
            <person name="Cheung F."/>
            <person name="Xiao Y."/>
            <person name="Chan A."/>
            <person name="Moskal W.A."/>
            <person name="Town C.D."/>
        </authorList>
    </citation>
    <scope>NUCLEOTIDE SEQUENCE</scope>
</reference>
<dbReference type="AlphaFoldDB" id="I3S2C4"/>
<sequence>MAASMEELDCSLKASSPTTGLKINDCNKVSGSEFEEAVDEEPPRRECNPASLNSFLNNVELVTPFLTLLFR</sequence>